<dbReference type="SFLD" id="SFLDG01082">
    <property type="entry name" value="B12-binding_domain_containing"/>
    <property type="match status" value="1"/>
</dbReference>
<dbReference type="Gene3D" id="3.80.30.20">
    <property type="entry name" value="tm_1862 like domain"/>
    <property type="match status" value="1"/>
</dbReference>
<dbReference type="AlphaFoldDB" id="A0A2M7G3K5"/>
<evidence type="ECO:0000259" key="6">
    <source>
        <dbReference type="PROSITE" id="PS51332"/>
    </source>
</evidence>
<dbReference type="SFLD" id="SFLDG01123">
    <property type="entry name" value="methyltransferase_(Class_B)"/>
    <property type="match status" value="1"/>
</dbReference>
<evidence type="ECO:0000313" key="7">
    <source>
        <dbReference type="EMBL" id="PIW16042.1"/>
    </source>
</evidence>
<evidence type="ECO:0000313" key="8">
    <source>
        <dbReference type="Proteomes" id="UP000231019"/>
    </source>
</evidence>
<feature type="domain" description="B12-binding" evidence="6">
    <location>
        <begin position="8"/>
        <end position="145"/>
    </location>
</feature>
<dbReference type="GO" id="GO:0046872">
    <property type="term" value="F:metal ion binding"/>
    <property type="evidence" value="ECO:0007669"/>
    <property type="project" value="UniProtKB-KW"/>
</dbReference>
<dbReference type="EMBL" id="PFFQ01000041">
    <property type="protein sequence ID" value="PIW16042.1"/>
    <property type="molecule type" value="Genomic_DNA"/>
</dbReference>
<dbReference type="PANTHER" id="PTHR43409:SF16">
    <property type="entry name" value="SLR0320 PROTEIN"/>
    <property type="match status" value="1"/>
</dbReference>
<dbReference type="InterPro" id="IPR006158">
    <property type="entry name" value="Cobalamin-bd"/>
</dbReference>
<dbReference type="PROSITE" id="PS51332">
    <property type="entry name" value="B12_BINDING"/>
    <property type="match status" value="1"/>
</dbReference>
<dbReference type="InterPro" id="IPR023404">
    <property type="entry name" value="rSAM_horseshoe"/>
</dbReference>
<name>A0A2M7G3K5_9BACT</name>
<accession>A0A2M7G3K5</accession>
<reference evidence="7 8" key="1">
    <citation type="submission" date="2017-09" db="EMBL/GenBank/DDBJ databases">
        <title>Depth-based differentiation of microbial function through sediment-hosted aquifers and enrichment of novel symbionts in the deep terrestrial subsurface.</title>
        <authorList>
            <person name="Probst A.J."/>
            <person name="Ladd B."/>
            <person name="Jarett J.K."/>
            <person name="Geller-Mcgrath D.E."/>
            <person name="Sieber C.M."/>
            <person name="Emerson J.B."/>
            <person name="Anantharaman K."/>
            <person name="Thomas B.C."/>
            <person name="Malmstrom R."/>
            <person name="Stieglmeier M."/>
            <person name="Klingl A."/>
            <person name="Woyke T."/>
            <person name="Ryan C.M."/>
            <person name="Banfield J.F."/>
        </authorList>
    </citation>
    <scope>NUCLEOTIDE SEQUENCE [LARGE SCALE GENOMIC DNA]</scope>
    <source>
        <strain evidence="7">CG17_big_fil_post_rev_8_21_14_2_50_48_46</strain>
    </source>
</reference>
<dbReference type="SUPFAM" id="SSF102114">
    <property type="entry name" value="Radical SAM enzymes"/>
    <property type="match status" value="1"/>
</dbReference>
<keyword evidence="4" id="KW-0408">Iron</keyword>
<dbReference type="SFLD" id="SFLDS00029">
    <property type="entry name" value="Radical_SAM"/>
    <property type="match status" value="1"/>
</dbReference>
<dbReference type="SMART" id="SM00729">
    <property type="entry name" value="Elp3"/>
    <property type="match status" value="1"/>
</dbReference>
<dbReference type="InterPro" id="IPR034466">
    <property type="entry name" value="Methyltransferase_Class_B"/>
</dbReference>
<dbReference type="InterPro" id="IPR007197">
    <property type="entry name" value="rSAM"/>
</dbReference>
<dbReference type="GO" id="GO:0005829">
    <property type="term" value="C:cytosol"/>
    <property type="evidence" value="ECO:0007669"/>
    <property type="project" value="TreeGrafter"/>
</dbReference>
<dbReference type="Gene3D" id="3.40.50.280">
    <property type="entry name" value="Cobalamin-binding domain"/>
    <property type="match status" value="1"/>
</dbReference>
<keyword evidence="5" id="KW-0411">Iron-sulfur</keyword>
<comment type="cofactor">
    <cofactor evidence="1">
        <name>[4Fe-4S] cluster</name>
        <dbReference type="ChEBI" id="CHEBI:49883"/>
    </cofactor>
</comment>
<evidence type="ECO:0000256" key="1">
    <source>
        <dbReference type="ARBA" id="ARBA00001966"/>
    </source>
</evidence>
<keyword evidence="3" id="KW-0479">Metal-binding</keyword>
<proteinExistence type="predicted"/>
<evidence type="ECO:0000256" key="4">
    <source>
        <dbReference type="ARBA" id="ARBA00023004"/>
    </source>
</evidence>
<organism evidence="7 8">
    <name type="scientific">bacterium (Candidatus Blackallbacteria) CG17_big_fil_post_rev_8_21_14_2_50_48_46</name>
    <dbReference type="NCBI Taxonomy" id="2014261"/>
    <lineage>
        <taxon>Bacteria</taxon>
        <taxon>Candidatus Blackallbacteria</taxon>
    </lineage>
</organism>
<sequence length="639" mass="72967">MCLRQEKIKIGLVNLNSGAWTFLPYTSGLLQASLLASSQDPERYDFLPALWQARLACDQAVEQLNSADIVGFSLYVWNAQRSLTIAAALKKKRPNGLVLVGGPHVPDQAEVFLRENPQIDLCCHGPGEVVFSQCMEAWPEKPWKEIPGLSWIDKDGKFQHTETQARTKNLADLPSPYLANIFDSLLSAYPEQKWGALWETNRGCPFRCSYCDWGSATASKISGFEISRLYSELEWFSQHQISFVFCCDANFGILPRDLLLAEKAAEIRKETGYPVSLAVQNSKNVTERAFKVHKILIQAGLDQEVTLSVQSLSPEVLKAIKRENISLKHYRELHQSLSQEGIRTYTDVIIGLPEETYASFAEGVNQLIVGGQYHALRFFNASLLPNAEMAQPEYRERYGIVGAWVPTVYLHSNATDPPDGILEKQELVIATRTLSKQDWVRCLCFAWMTDLLFFGKHLLRPMLLYLTQRCAISFRVLIEAFLDISHEFPLLKHLSDFFKSKAESIQQGDYEYCRSEQPEYAGIWWSADEFVLIHMIQQNQIGDYFHQLHFWLQTWLDKTGLNLPDWLIQDLVAVCRLNLQLAYRIEPLSATFHSNLVEVCLALQNRENLPLNQEPCEWVKDWLGAPFSVRKLIRGPLNQ</sequence>
<evidence type="ECO:0000256" key="3">
    <source>
        <dbReference type="ARBA" id="ARBA00022723"/>
    </source>
</evidence>
<dbReference type="GO" id="GO:0051539">
    <property type="term" value="F:4 iron, 4 sulfur cluster binding"/>
    <property type="evidence" value="ECO:0007669"/>
    <property type="project" value="UniProtKB-KW"/>
</dbReference>
<keyword evidence="2" id="KW-0949">S-adenosyl-L-methionine</keyword>
<dbReference type="GO" id="GO:0031419">
    <property type="term" value="F:cobalamin binding"/>
    <property type="evidence" value="ECO:0007669"/>
    <property type="project" value="InterPro"/>
</dbReference>
<evidence type="ECO:0000256" key="2">
    <source>
        <dbReference type="ARBA" id="ARBA00022691"/>
    </source>
</evidence>
<dbReference type="Proteomes" id="UP000231019">
    <property type="component" value="Unassembled WGS sequence"/>
</dbReference>
<comment type="caution">
    <text evidence="7">The sequence shown here is derived from an EMBL/GenBank/DDBJ whole genome shotgun (WGS) entry which is preliminary data.</text>
</comment>
<dbReference type="Pfam" id="PF04055">
    <property type="entry name" value="Radical_SAM"/>
    <property type="match status" value="1"/>
</dbReference>
<dbReference type="InterPro" id="IPR051198">
    <property type="entry name" value="BchE-like"/>
</dbReference>
<dbReference type="PANTHER" id="PTHR43409">
    <property type="entry name" value="ANAEROBIC MAGNESIUM-PROTOPORPHYRIN IX MONOMETHYL ESTER CYCLASE-RELATED"/>
    <property type="match status" value="1"/>
</dbReference>
<dbReference type="InterPro" id="IPR006638">
    <property type="entry name" value="Elp3/MiaA/NifB-like_rSAM"/>
</dbReference>
<dbReference type="GO" id="GO:0003824">
    <property type="term" value="F:catalytic activity"/>
    <property type="evidence" value="ECO:0007669"/>
    <property type="project" value="InterPro"/>
</dbReference>
<gene>
    <name evidence="7" type="ORF">COW36_15125</name>
</gene>
<dbReference type="Pfam" id="PF02310">
    <property type="entry name" value="B12-binding"/>
    <property type="match status" value="1"/>
</dbReference>
<dbReference type="CDD" id="cd01335">
    <property type="entry name" value="Radical_SAM"/>
    <property type="match status" value="1"/>
</dbReference>
<evidence type="ECO:0000256" key="5">
    <source>
        <dbReference type="ARBA" id="ARBA00023014"/>
    </source>
</evidence>
<protein>
    <recommendedName>
        <fullName evidence="6">B12-binding domain-containing protein</fullName>
    </recommendedName>
</protein>
<dbReference type="InterPro" id="IPR058240">
    <property type="entry name" value="rSAM_sf"/>
</dbReference>